<proteinExistence type="predicted"/>
<evidence type="ECO:0000313" key="2">
    <source>
        <dbReference type="EMBL" id="CAB4363266.1"/>
    </source>
</evidence>
<dbReference type="EMBL" id="CAESGF010000005">
    <property type="protein sequence ID" value="CAB4363266.1"/>
    <property type="molecule type" value="Genomic_DNA"/>
</dbReference>
<gene>
    <name evidence="2" type="ORF">UFOPK4189_01047</name>
</gene>
<keyword evidence="1" id="KW-0812">Transmembrane</keyword>
<sequence length="344" mass="35616">MNDHLDRTVRTVLADIVATTPTAEPQPIHLVPLDHDVRGRRPVFAIAAALVVVAAIAAGLYVFSQQDGDGTAATSPSRLDGLLYPAAMSVTQLLFAPAAPDSRLGISVVSPSHHLFTISVMANFWGTLPADYNQRTVNGAVFGAGPTMGTMSYTALTSCAMVTIIDHSPNAAQWSTEATSLVNGTSIEAGGGSLHLPPGWTSLSGDWMANSYSADFTTPSGSKAILFQMEPSLGALLSQMSLMSATPTTFAGRPAWLLERSDNSWRFLGWERVEGGAALLGVDGATAEDLKNLASQLSAGHAAEWSHAEGESGTEVTTAATAAPTEGTAACGGFHFGVVPFGAG</sequence>
<dbReference type="AlphaFoldDB" id="A0A6J6A328"/>
<keyword evidence="1" id="KW-0472">Membrane</keyword>
<reference evidence="2" key="1">
    <citation type="submission" date="2020-05" db="EMBL/GenBank/DDBJ databases">
        <authorList>
            <person name="Chiriac C."/>
            <person name="Salcher M."/>
            <person name="Ghai R."/>
            <person name="Kavagutti S V."/>
        </authorList>
    </citation>
    <scope>NUCLEOTIDE SEQUENCE</scope>
</reference>
<organism evidence="2">
    <name type="scientific">freshwater metagenome</name>
    <dbReference type="NCBI Taxonomy" id="449393"/>
    <lineage>
        <taxon>unclassified sequences</taxon>
        <taxon>metagenomes</taxon>
        <taxon>ecological metagenomes</taxon>
    </lineage>
</organism>
<protein>
    <submittedName>
        <fullName evidence="2">Unannotated protein</fullName>
    </submittedName>
</protein>
<accession>A0A6J6A328</accession>
<evidence type="ECO:0000256" key="1">
    <source>
        <dbReference type="SAM" id="Phobius"/>
    </source>
</evidence>
<name>A0A6J6A328_9ZZZZ</name>
<keyword evidence="1" id="KW-1133">Transmembrane helix</keyword>
<feature type="transmembrane region" description="Helical" evidence="1">
    <location>
        <begin position="43"/>
        <end position="63"/>
    </location>
</feature>